<evidence type="ECO:0000259" key="1">
    <source>
        <dbReference type="Pfam" id="PF12680"/>
    </source>
</evidence>
<comment type="caution">
    <text evidence="2">The sequence shown here is derived from an EMBL/GenBank/DDBJ whole genome shotgun (WGS) entry which is preliminary data.</text>
</comment>
<dbReference type="InterPro" id="IPR032710">
    <property type="entry name" value="NTF2-like_dom_sf"/>
</dbReference>
<dbReference type="SUPFAM" id="SSF54427">
    <property type="entry name" value="NTF2-like"/>
    <property type="match status" value="1"/>
</dbReference>
<keyword evidence="2" id="KW-0413">Isomerase</keyword>
<dbReference type="Gene3D" id="3.10.450.50">
    <property type="match status" value="1"/>
</dbReference>
<organism evidence="2 3">
    <name type="scientific">Streptomyces chattanoogensis</name>
    <dbReference type="NCBI Taxonomy" id="66876"/>
    <lineage>
        <taxon>Bacteria</taxon>
        <taxon>Bacillati</taxon>
        <taxon>Actinomycetota</taxon>
        <taxon>Actinomycetes</taxon>
        <taxon>Kitasatosporales</taxon>
        <taxon>Streptomycetaceae</taxon>
        <taxon>Streptomyces</taxon>
    </lineage>
</organism>
<feature type="domain" description="SnoaL-like" evidence="1">
    <location>
        <begin position="33"/>
        <end position="128"/>
    </location>
</feature>
<dbReference type="PANTHER" id="PTHR41252:SF1">
    <property type="entry name" value="BLR2505 PROTEIN"/>
    <property type="match status" value="1"/>
</dbReference>
<protein>
    <submittedName>
        <fullName evidence="2">Ketosteroid isomerase</fullName>
    </submittedName>
</protein>
<evidence type="ECO:0000313" key="3">
    <source>
        <dbReference type="Proteomes" id="UP000037982"/>
    </source>
</evidence>
<evidence type="ECO:0000313" key="2">
    <source>
        <dbReference type="EMBL" id="KPC67063.1"/>
    </source>
</evidence>
<dbReference type="PATRIC" id="fig|66876.3.peg.531"/>
<sequence length="156" mass="16963">MPHSSMTDPVTVLTGMYAAEAEYLAAGGPGKASFDLLAPYFAPDVVLHQADALPYGGTWRGHAGITRFFLAMSRVWEAFDMVEQEFLATGETAVVLTQVRARARATGRELAFPVLQTLTVRNGRITEIRPFYWDTQAIADACAGLQGRRAAGRLIS</sequence>
<dbReference type="AlphaFoldDB" id="A0A0N0Y0D4"/>
<dbReference type="EMBL" id="LGKG01000001">
    <property type="protein sequence ID" value="KPC67063.1"/>
    <property type="molecule type" value="Genomic_DNA"/>
</dbReference>
<dbReference type="InterPro" id="IPR037401">
    <property type="entry name" value="SnoaL-like"/>
</dbReference>
<proteinExistence type="predicted"/>
<gene>
    <name evidence="2" type="ORF">ADL29_02510</name>
</gene>
<keyword evidence="3" id="KW-1185">Reference proteome</keyword>
<dbReference type="RefSeq" id="WP_053922100.1">
    <property type="nucleotide sequence ID" value="NZ_LGKG01000001.1"/>
</dbReference>
<accession>A0A0N0Y0D4</accession>
<reference evidence="3" key="1">
    <citation type="submission" date="2015-07" db="EMBL/GenBank/DDBJ databases">
        <authorList>
            <person name="Ju K.-S."/>
            <person name="Doroghazi J.R."/>
            <person name="Metcalf W.W."/>
        </authorList>
    </citation>
    <scope>NUCLEOTIDE SEQUENCE [LARGE SCALE GENOMIC DNA]</scope>
    <source>
        <strain evidence="3">NRRL ISP-5002</strain>
    </source>
</reference>
<dbReference type="GO" id="GO:0016853">
    <property type="term" value="F:isomerase activity"/>
    <property type="evidence" value="ECO:0007669"/>
    <property type="project" value="UniProtKB-KW"/>
</dbReference>
<dbReference type="Pfam" id="PF12680">
    <property type="entry name" value="SnoaL_2"/>
    <property type="match status" value="1"/>
</dbReference>
<dbReference type="PANTHER" id="PTHR41252">
    <property type="entry name" value="BLR2505 PROTEIN"/>
    <property type="match status" value="1"/>
</dbReference>
<name>A0A0N0Y0D4_9ACTN</name>
<dbReference type="Proteomes" id="UP000037982">
    <property type="component" value="Unassembled WGS sequence"/>
</dbReference>